<comment type="caution">
    <text evidence="2">The sequence shown here is derived from an EMBL/GenBank/DDBJ whole genome shotgun (WGS) entry which is preliminary data.</text>
</comment>
<feature type="region of interest" description="Disordered" evidence="1">
    <location>
        <begin position="1590"/>
        <end position="1611"/>
    </location>
</feature>
<feature type="region of interest" description="Disordered" evidence="1">
    <location>
        <begin position="417"/>
        <end position="451"/>
    </location>
</feature>
<protein>
    <submittedName>
        <fullName evidence="2">Uncharacterized protein</fullName>
    </submittedName>
</protein>
<feature type="compositionally biased region" description="Low complexity" evidence="1">
    <location>
        <begin position="2249"/>
        <end position="2264"/>
    </location>
</feature>
<feature type="region of interest" description="Disordered" evidence="1">
    <location>
        <begin position="367"/>
        <end position="397"/>
    </location>
</feature>
<feature type="region of interest" description="Disordered" evidence="1">
    <location>
        <begin position="2235"/>
        <end position="2265"/>
    </location>
</feature>
<accession>A0A8T0J2B7</accession>
<feature type="region of interest" description="Disordered" evidence="1">
    <location>
        <begin position="1623"/>
        <end position="1678"/>
    </location>
</feature>
<feature type="region of interest" description="Disordered" evidence="1">
    <location>
        <begin position="2355"/>
        <end position="2377"/>
    </location>
</feature>
<feature type="compositionally biased region" description="Basic and acidic residues" evidence="1">
    <location>
        <begin position="1626"/>
        <end position="1643"/>
    </location>
</feature>
<dbReference type="Proteomes" id="UP000822688">
    <property type="component" value="Chromosome 1"/>
</dbReference>
<feature type="compositionally biased region" description="Basic and acidic residues" evidence="1">
    <location>
        <begin position="490"/>
        <end position="500"/>
    </location>
</feature>
<feature type="compositionally biased region" description="Polar residues" evidence="1">
    <location>
        <begin position="370"/>
        <end position="386"/>
    </location>
</feature>
<sequence length="2509" mass="278193">MPPDEDGGGQGQGLAMLRLEARRYKREMQQIWMQRELHEKKKSAASFSSEDSSRIPDGWRFSETFTTSPATSGTPMFWNGEDVAVSHLEQLAIVEEGTQTDTPSKSEVQTETEKLQYDTDVVLNMEKSRTLSLAANDLPMLKTCSRHCDELRSRISQEAACECLADAAVRVNADVVFTAKPKRVAVETQVETPEYNYPTVFRPDEKGAVSQIPTIETSPSGSLNKGQKSTDPVQYFRTGLRGLVSPVPQHDSACSPIHNLHDYGARFRSLGDTSKDTTSADMFSWQQDRAEPERCLSFPPANFSAQVSTPHPEASCGGMKAGDITSDFSTEISKRVRAELTGEGAMAARLATKIKHALEAIGGKADTRSTKSTFNLPGQGFQSISARRSPHKGDSHEKKLFEDAGETFEDSTFDNKEIASSDTSSLPLAGQHARRVPVSSSQKHSSNMPGSDADVYFQNVMAALSTDRYTSKKLSGRCTVEEVSPARAARRAERRAEAARRANVKSCGDHHTSHQPDGANNTVKKGVRQSGSNHVKEKQRLLSNVQKLQSVAETAKRLYTDIVDCAYDELRASTDCGNLVKHQDEDGARDVCKFAKPVNGFCPSMDKTSDKRRDVASTGNDEVCGRCHVCQPQIISRENHQECMGDTAPSTCRDSYPCDDFEQPSEEAQTDSLDEITIQLSGDSPTNITLSKNDCTKRPGYNVEIFTPYEPPCQRECSPNNRGENIVRRGSPSWKDSCKPAMRRTGSNHQVKICPKKCLLDPRCDGPRDSCHMPTRRCYSPTAAKCSGVSTVSVGQVPKKDSNKCLLDPCCDGPRDSCHMPTRSKCSGASTLCISQPMKDSNKCRLDPCSVGPRNRYRMPTRSKCSGASAVCISQPMEDSNMCHLDPCCIGSRNSCHMPTYAKSSRASCGPGGGSRLKRNNGTKLCNKDPSVLSRCPVHCRRGVRSTKGKLENDSCREKVRSARKVHSKVLDDENPGHTLLLERSPGRPCRDVSKFPKGRLDENSKVIPLSESRDLCMIHNDVQSSSMKGKENANGGLLILAEPRHSSGERMGPGKNVHRSFQQCSRIGGVRNHSTLTATDVIEKEHAFVGKETRQPPQGRYVIGNASGLFEAYTQSIKPHGPFSDHVDRAAAAAGLAKEIEVMIADQLSKSDRRIRESNYMMPRRKVPEVKNGSFGQSNLDAGIISAENAVKKLKPVSLLPVVKRDEGNHRVTPRKGPRSRAKLMSHDAIVNDFYEQMHKELEELASWRKQLFRKERAHFQSQFLLSPRQKRNRHVGFSVKRRSLSDLKNLANADSELEEARRSVRMQRSEEFSNFWDEPICSHTLGSKRLRSTSPARDHGNKLLRLNVGKAESQAGRMKKDQHPNTSAITMSSSFGRWKPPPSKGQAKITTKRKIFTTRKTRPPAWVERMSKAKDVFTSLLRPMLLAQSRKETQPKPTFRKRILRPPGLVFTSSVTSNQTFGKHIPGDSTLQPSLSRIMRKNPIAPIQYDINTGRKIVHSEREPGELLHTTMENQDVFPGFKSLDEKNIRITQRPIVKIGMISPAVANSSRYHLRVKGWNADPLIRSDIPHKPADIIRYNRNGGLDVQVRRRDGDGKHRTLTGTSVGQRNVRQVTFAGMVVHNSRNERRPKSLRDPHRSDSLRTQATNKKSISSQPRKVKSTLRKRRSSSVTKIQPIQDRDKLHRYGGGGGKWTYHEGFWTETFKSEKGSQDDSLQSLATPGSISQLGTPILELESDQVFDNETLNKPVERVGAEAVLTTMSLASAKTMDNEDEMGMAGEAIALEVDGNFQNSNLFKNLGSFGTDVLKDGEIIDHSSDVAMKRLVCPSRRNEEDERMKSCSKMESTIGAKKQVQVSKITSPSQERRKREPSCNVLPQSPLRLLDEVFPDSTENETLVSMFDHLQESSSVQIEAQSDELCPASECITRQEFLDTLAHEQEGKLKEIELERTLMDIVLHTILQDDPLQDQEVFPTRVEPISLPTNRRLCRVGVRADKEVEAIVHSHDMSQSPLSKVPCVDRSTEHDIVPHVDRATELDVVPRVDRATELDVVPHVDRATELDNSTLFSKDQDSQTTNVELLVPKDQRLTSPTQEECSAKSTHVHHQATECRAPWNTVGVQTPDTTATISTSLNPPAAMPMLMPVFFQQWGTSIFPAVLPTFHFELPATMATSSNVQPPPASAINPSLPTGVNQGTQANESHIQLNSKEIVIQAHHQVSKLPINSRVAREQLAVLEEESDSDWEELKEGSSPSTPSTPLSSPSHKTSLKKAMELYPVNSSIRETLFARKEPQPSTSEACQTLVSELAPPFQMVTETIIEDIAADEPPQTMTANETRRGTSWARVKEMEAATVALLRAASRKTPSATSSSEYSRESSPEFHTWISPGELNIEDVGRNRTGGRFLNNVYNTRAFHEDFIKPSQSNMRSSFGSGRASVGEIFSPVRFLGLLSEGEVEAGVVSTLDEPGQIQVGYNLVLHSRTDLQRQGSEPGEFHVDADASSPQQPSNSQIVP</sequence>
<proteinExistence type="predicted"/>
<feature type="compositionally biased region" description="Polar residues" evidence="1">
    <location>
        <begin position="1366"/>
        <end position="1377"/>
    </location>
</feature>
<feature type="compositionally biased region" description="Polar residues" evidence="1">
    <location>
        <begin position="1644"/>
        <end position="1658"/>
    </location>
</feature>
<feature type="compositionally biased region" description="Polar residues" evidence="1">
    <location>
        <begin position="438"/>
        <end position="449"/>
    </location>
</feature>
<keyword evidence="3" id="KW-1185">Reference proteome</keyword>
<feature type="compositionally biased region" description="Basic residues" evidence="1">
    <location>
        <begin position="1659"/>
        <end position="1670"/>
    </location>
</feature>
<name>A0A8T0J2B7_CERPU</name>
<gene>
    <name evidence="2" type="ORF">KC19_1G067400</name>
</gene>
<feature type="compositionally biased region" description="Polar residues" evidence="1">
    <location>
        <begin position="2497"/>
        <end position="2509"/>
    </location>
</feature>
<feature type="region of interest" description="Disordered" evidence="1">
    <location>
        <begin position="489"/>
        <end position="526"/>
    </location>
</feature>
<feature type="region of interest" description="Disordered" evidence="1">
    <location>
        <begin position="976"/>
        <end position="997"/>
    </location>
</feature>
<feature type="region of interest" description="Disordered" evidence="1">
    <location>
        <begin position="724"/>
        <end position="743"/>
    </location>
</feature>
<evidence type="ECO:0000313" key="2">
    <source>
        <dbReference type="EMBL" id="KAG0590050.1"/>
    </source>
</evidence>
<feature type="region of interest" description="Disordered" evidence="1">
    <location>
        <begin position="1355"/>
        <end position="1392"/>
    </location>
</feature>
<feature type="compositionally biased region" description="Basic and acidic residues" evidence="1">
    <location>
        <begin position="985"/>
        <end position="997"/>
    </location>
</feature>
<reference evidence="2" key="1">
    <citation type="submission" date="2020-06" db="EMBL/GenBank/DDBJ databases">
        <title>WGS assembly of Ceratodon purpureus strain R40.</title>
        <authorList>
            <person name="Carey S.B."/>
            <person name="Jenkins J."/>
            <person name="Shu S."/>
            <person name="Lovell J.T."/>
            <person name="Sreedasyam A."/>
            <person name="Maumus F."/>
            <person name="Tiley G.P."/>
            <person name="Fernandez-Pozo N."/>
            <person name="Barry K."/>
            <person name="Chen C."/>
            <person name="Wang M."/>
            <person name="Lipzen A."/>
            <person name="Daum C."/>
            <person name="Saski C.A."/>
            <person name="Payton A.C."/>
            <person name="Mcbreen J.C."/>
            <person name="Conrad R.E."/>
            <person name="Kollar L.M."/>
            <person name="Olsson S."/>
            <person name="Huttunen S."/>
            <person name="Landis J.B."/>
            <person name="Wickett N.J."/>
            <person name="Johnson M.G."/>
            <person name="Rensing S.A."/>
            <person name="Grimwood J."/>
            <person name="Schmutz J."/>
            <person name="Mcdaniel S.F."/>
        </authorList>
    </citation>
    <scope>NUCLEOTIDE SEQUENCE</scope>
    <source>
        <strain evidence="2">R40</strain>
    </source>
</reference>
<feature type="region of interest" description="Disordered" evidence="1">
    <location>
        <begin position="2480"/>
        <end position="2509"/>
    </location>
</feature>
<evidence type="ECO:0000256" key="1">
    <source>
        <dbReference type="SAM" id="MobiDB-lite"/>
    </source>
</evidence>
<organism evidence="2 3">
    <name type="scientific">Ceratodon purpureus</name>
    <name type="common">Fire moss</name>
    <name type="synonym">Dicranum purpureum</name>
    <dbReference type="NCBI Taxonomy" id="3225"/>
    <lineage>
        <taxon>Eukaryota</taxon>
        <taxon>Viridiplantae</taxon>
        <taxon>Streptophyta</taxon>
        <taxon>Embryophyta</taxon>
        <taxon>Bryophyta</taxon>
        <taxon>Bryophytina</taxon>
        <taxon>Bryopsida</taxon>
        <taxon>Dicranidae</taxon>
        <taxon>Pseudoditrichales</taxon>
        <taxon>Ditrichaceae</taxon>
        <taxon>Ceratodon</taxon>
    </lineage>
</organism>
<feature type="compositionally biased region" description="Acidic residues" evidence="1">
    <location>
        <begin position="2235"/>
        <end position="2244"/>
    </location>
</feature>
<feature type="compositionally biased region" description="Basic and acidic residues" evidence="1">
    <location>
        <begin position="1590"/>
        <end position="1600"/>
    </location>
</feature>
<dbReference type="EMBL" id="CM026421">
    <property type="protein sequence ID" value="KAG0590050.1"/>
    <property type="molecule type" value="Genomic_DNA"/>
</dbReference>
<evidence type="ECO:0000313" key="3">
    <source>
        <dbReference type="Proteomes" id="UP000822688"/>
    </source>
</evidence>